<evidence type="ECO:0000313" key="3">
    <source>
        <dbReference type="Proteomes" id="UP000004208"/>
    </source>
</evidence>
<evidence type="ECO:0000259" key="1">
    <source>
        <dbReference type="Pfam" id="PF00561"/>
    </source>
</evidence>
<dbReference type="AlphaFoldDB" id="D7WC50"/>
<proteinExistence type="predicted"/>
<evidence type="ECO:0000313" key="2">
    <source>
        <dbReference type="EMBL" id="EFK54679.1"/>
    </source>
</evidence>
<dbReference type="GO" id="GO:0003824">
    <property type="term" value="F:catalytic activity"/>
    <property type="evidence" value="ECO:0007669"/>
    <property type="project" value="UniProtKB-ARBA"/>
</dbReference>
<keyword evidence="3" id="KW-1185">Reference proteome</keyword>
<dbReference type="EMBL" id="ACLJ02000002">
    <property type="protein sequence ID" value="EFK54679.1"/>
    <property type="molecule type" value="Genomic_DNA"/>
</dbReference>
<dbReference type="eggNOG" id="COG0596">
    <property type="taxonomic scope" value="Bacteria"/>
</dbReference>
<reference evidence="2" key="1">
    <citation type="submission" date="2010-06" db="EMBL/GenBank/DDBJ databases">
        <authorList>
            <person name="Muzny D."/>
            <person name="Qin X."/>
            <person name="Buhay C."/>
            <person name="Dugan-Rocha S."/>
            <person name="Ding Y."/>
            <person name="Chen G."/>
            <person name="Hawes A."/>
            <person name="Holder M."/>
            <person name="Jhangiani S."/>
            <person name="Johnson A."/>
            <person name="Khan Z."/>
            <person name="Li Z."/>
            <person name="Liu W."/>
            <person name="Liu X."/>
            <person name="Perez L."/>
            <person name="Shen H."/>
            <person name="Wang Q."/>
            <person name="Watt J."/>
            <person name="Xi L."/>
            <person name="Xin Y."/>
            <person name="Zhou J."/>
            <person name="Deng J."/>
            <person name="Jiang H."/>
            <person name="Liu Y."/>
            <person name="Qu J."/>
            <person name="Song X.-Z."/>
            <person name="Zhang L."/>
            <person name="Villasana D."/>
            <person name="Johnson A."/>
            <person name="Liu J."/>
            <person name="Liyanage D."/>
            <person name="Lorensuhewa L."/>
            <person name="Robinson T."/>
            <person name="Song A."/>
            <person name="Song B.-B."/>
            <person name="Dinh H."/>
            <person name="Thornton R."/>
            <person name="Coyle M."/>
            <person name="Francisco L."/>
            <person name="Jackson L."/>
            <person name="Javaid M."/>
            <person name="Korchina V."/>
            <person name="Kovar C."/>
            <person name="Mata R."/>
            <person name="Mathew T."/>
            <person name="Ngo R."/>
            <person name="Nguyen L."/>
            <person name="Nguyen N."/>
            <person name="Okwuonu G."/>
            <person name="Ongeri F."/>
            <person name="Pham C."/>
            <person name="Simmons D."/>
            <person name="Wilczek-Boney K."/>
            <person name="Hale W."/>
            <person name="Jakkamsetti A."/>
            <person name="Pham P."/>
            <person name="Ruth R."/>
            <person name="San Lucas F."/>
            <person name="Warren J."/>
            <person name="Zhang J."/>
            <person name="Zhao Z."/>
            <person name="Zhou C."/>
            <person name="Zhu D."/>
            <person name="Lee S."/>
            <person name="Bess C."/>
            <person name="Blankenburg K."/>
            <person name="Forbes L."/>
            <person name="Fu Q."/>
            <person name="Gubbala S."/>
            <person name="Hirani K."/>
            <person name="Jayaseelan J.C."/>
            <person name="Lara F."/>
            <person name="Munidasa M."/>
            <person name="Palculict T."/>
            <person name="Patil S."/>
            <person name="Pu L.-L."/>
            <person name="Saada N."/>
            <person name="Tang L."/>
            <person name="Weissenberger G."/>
            <person name="Zhu Y."/>
            <person name="Hemphill L."/>
            <person name="Shang Y."/>
            <person name="Youmans B."/>
            <person name="Ayvaz T."/>
            <person name="Ross M."/>
            <person name="Santibanez J."/>
            <person name="Aqrawi P."/>
            <person name="Gross S."/>
            <person name="Joshi V."/>
            <person name="Fowler G."/>
            <person name="Nazareth L."/>
            <person name="Reid J."/>
            <person name="Worley K."/>
            <person name="Petrosino J."/>
            <person name="Highlander S."/>
            <person name="Gibbs R."/>
        </authorList>
    </citation>
    <scope>NUCLEOTIDE SEQUENCE [LARGE SCALE GENOMIC DNA]</scope>
    <source>
        <strain evidence="2">ATCC 33030</strain>
    </source>
</reference>
<dbReference type="Pfam" id="PF00561">
    <property type="entry name" value="Abhydrolase_1"/>
    <property type="match status" value="1"/>
</dbReference>
<dbReference type="InterPro" id="IPR029058">
    <property type="entry name" value="AB_hydrolase_fold"/>
</dbReference>
<sequence>MNAMTILDAQVSGNENSEKTVVLLPSIGTTHESWDAQLPALEDEFKVVCINHRGHGESPVPAVNLGMTTVDDLASDVIETLNSLGISSCAIVGLSMGGAIAQHLAATSDLVERAVFASTATFLGGAGKWQERSDTARNEGMDPIVDPTVDNWFTDGFKAEHGDVVDKFKAMVGSVDPEAYAQCGDALAKWGFDERLQEITVPVLAIAGSNDPSTGPDKLREIADGVTGPSEMNVIEPASHQVATEQPDMFNEALVAFLKA</sequence>
<dbReference type="PANTHER" id="PTHR43798">
    <property type="entry name" value="MONOACYLGLYCEROL LIPASE"/>
    <property type="match status" value="1"/>
</dbReference>
<dbReference type="HOGENOM" id="CLU_020336_50_3_11"/>
<dbReference type="GO" id="GO:0016020">
    <property type="term" value="C:membrane"/>
    <property type="evidence" value="ECO:0007669"/>
    <property type="project" value="TreeGrafter"/>
</dbReference>
<dbReference type="InterPro" id="IPR000073">
    <property type="entry name" value="AB_hydrolase_1"/>
</dbReference>
<name>D7WC50_9CORY</name>
<dbReference type="STRING" id="585529.HMPREF0291_11059"/>
<dbReference type="Proteomes" id="UP000004208">
    <property type="component" value="Unassembled WGS sequence"/>
</dbReference>
<dbReference type="Gene3D" id="3.40.50.1820">
    <property type="entry name" value="alpha/beta hydrolase"/>
    <property type="match status" value="1"/>
</dbReference>
<comment type="caution">
    <text evidence="2">The sequence shown here is derived from an EMBL/GenBank/DDBJ whole genome shotgun (WGS) entry which is preliminary data.</text>
</comment>
<feature type="domain" description="AB hydrolase-1" evidence="1">
    <location>
        <begin position="20"/>
        <end position="240"/>
    </location>
</feature>
<gene>
    <name evidence="2" type="ORF">HMPREF0291_11059</name>
</gene>
<protein>
    <submittedName>
        <fullName evidence="2">3-oxoadipate enol-lactonase</fullName>
    </submittedName>
</protein>
<organism evidence="2 3">
    <name type="scientific">Corynebacterium genitalium ATCC 33030</name>
    <dbReference type="NCBI Taxonomy" id="585529"/>
    <lineage>
        <taxon>Bacteria</taxon>
        <taxon>Bacillati</taxon>
        <taxon>Actinomycetota</taxon>
        <taxon>Actinomycetes</taxon>
        <taxon>Mycobacteriales</taxon>
        <taxon>Corynebacteriaceae</taxon>
        <taxon>Corynebacterium</taxon>
    </lineage>
</organism>
<dbReference type="InterPro" id="IPR050266">
    <property type="entry name" value="AB_hydrolase_sf"/>
</dbReference>
<dbReference type="SUPFAM" id="SSF53474">
    <property type="entry name" value="alpha/beta-Hydrolases"/>
    <property type="match status" value="1"/>
</dbReference>
<dbReference type="PANTHER" id="PTHR43798:SF33">
    <property type="entry name" value="HYDROLASE, PUTATIVE (AFU_ORTHOLOGUE AFUA_2G14860)-RELATED"/>
    <property type="match status" value="1"/>
</dbReference>
<accession>D7WC50</accession>